<organism evidence="1 2">
    <name type="scientific">Ruficoccus amylovorans</name>
    <dbReference type="NCBI Taxonomy" id="1804625"/>
    <lineage>
        <taxon>Bacteria</taxon>
        <taxon>Pseudomonadati</taxon>
        <taxon>Verrucomicrobiota</taxon>
        <taxon>Opitutia</taxon>
        <taxon>Puniceicoccales</taxon>
        <taxon>Cerasicoccaceae</taxon>
        <taxon>Ruficoccus</taxon>
    </lineage>
</organism>
<dbReference type="AlphaFoldDB" id="A0A842HCW8"/>
<evidence type="ECO:0000313" key="1">
    <source>
        <dbReference type="EMBL" id="MBC2594262.1"/>
    </source>
</evidence>
<name>A0A842HCW8_9BACT</name>
<accession>A0A842HCW8</accession>
<dbReference type="EMBL" id="JACHVB010000020">
    <property type="protein sequence ID" value="MBC2594262.1"/>
    <property type="molecule type" value="Genomic_DNA"/>
</dbReference>
<protein>
    <submittedName>
        <fullName evidence="1">IS66 family insertion sequence element accessory protein TnpB</fullName>
    </submittedName>
</protein>
<sequence>MTGCGRWRGITWAKTPKAGRCSNKTRNRLKLLYFDRTGVWVFAKRIEQGRLSWPIGSDSSKLAITPAALTMLMNGSYASAGLLAWIVLSKYVQHQPLYRQEKVSATFFIGHPEAGQRSAIIYSIVVFCQRHNIEPDVLSRLPNMTNQDDISALSPAKWSPS</sequence>
<dbReference type="Proteomes" id="UP000546464">
    <property type="component" value="Unassembled WGS sequence"/>
</dbReference>
<reference evidence="1 2" key="1">
    <citation type="submission" date="2020-07" db="EMBL/GenBank/DDBJ databases">
        <authorList>
            <person name="Feng X."/>
        </authorList>
    </citation>
    <scope>NUCLEOTIDE SEQUENCE [LARGE SCALE GENOMIC DNA]</scope>
    <source>
        <strain evidence="1 2">JCM31066</strain>
    </source>
</reference>
<evidence type="ECO:0000313" key="2">
    <source>
        <dbReference type="Proteomes" id="UP000546464"/>
    </source>
</evidence>
<dbReference type="Pfam" id="PF05717">
    <property type="entry name" value="TnpB_IS66"/>
    <property type="match status" value="1"/>
</dbReference>
<keyword evidence="2" id="KW-1185">Reference proteome</keyword>
<proteinExistence type="predicted"/>
<gene>
    <name evidence="1" type="ORF">H5P28_08310</name>
</gene>
<dbReference type="InterPro" id="IPR008878">
    <property type="entry name" value="Transposase_IS66_Orf2"/>
</dbReference>
<comment type="caution">
    <text evidence="1">The sequence shown here is derived from an EMBL/GenBank/DDBJ whole genome shotgun (WGS) entry which is preliminary data.</text>
</comment>